<dbReference type="SMR" id="K7KUM9"/>
<reference evidence="2 3" key="1">
    <citation type="journal article" date="2010" name="Nature">
        <title>Genome sequence of the palaeopolyploid soybean.</title>
        <authorList>
            <person name="Schmutz J."/>
            <person name="Cannon S.B."/>
            <person name="Schlueter J."/>
            <person name="Ma J."/>
            <person name="Mitros T."/>
            <person name="Nelson W."/>
            <person name="Hyten D.L."/>
            <person name="Song Q."/>
            <person name="Thelen J.J."/>
            <person name="Cheng J."/>
            <person name="Xu D."/>
            <person name="Hellsten U."/>
            <person name="May G.D."/>
            <person name="Yu Y."/>
            <person name="Sakurai T."/>
            <person name="Umezawa T."/>
            <person name="Bhattacharyya M.K."/>
            <person name="Sandhu D."/>
            <person name="Valliyodan B."/>
            <person name="Lindquist E."/>
            <person name="Peto M."/>
            <person name="Grant D."/>
            <person name="Shu S."/>
            <person name="Goodstein D."/>
            <person name="Barry K."/>
            <person name="Futrell-Griggs M."/>
            <person name="Abernathy B."/>
            <person name="Du J."/>
            <person name="Tian Z."/>
            <person name="Zhu L."/>
            <person name="Gill N."/>
            <person name="Joshi T."/>
            <person name="Libault M."/>
            <person name="Sethuraman A."/>
            <person name="Zhang X.-C."/>
            <person name="Shinozaki K."/>
            <person name="Nguyen H.T."/>
            <person name="Wing R.A."/>
            <person name="Cregan P."/>
            <person name="Specht J."/>
            <person name="Grimwood J."/>
            <person name="Rokhsar D."/>
            <person name="Stacey G."/>
            <person name="Shoemaker R.C."/>
            <person name="Jackson S.A."/>
        </authorList>
    </citation>
    <scope>NUCLEOTIDE SEQUENCE [LARGE SCALE GENOMIC DNA]</scope>
    <source>
        <strain evidence="3">cv. Williams 82</strain>
        <tissue evidence="2">Callus</tissue>
    </source>
</reference>
<protein>
    <submittedName>
        <fullName evidence="2 3">Uncharacterized protein</fullName>
    </submittedName>
</protein>
<dbReference type="PaxDb" id="3847-GLYMA06G12734.1"/>
<reference evidence="3" key="2">
    <citation type="submission" date="2018-02" db="UniProtKB">
        <authorList>
            <consortium name="EnsemblPlants"/>
        </authorList>
    </citation>
    <scope>IDENTIFICATION</scope>
    <source>
        <strain evidence="3">Williams 82</strain>
    </source>
</reference>
<dbReference type="Gramene" id="KRH53372">
    <property type="protein sequence ID" value="KRH53372"/>
    <property type="gene ID" value="GLYMA_06G121800"/>
</dbReference>
<dbReference type="HOGENOM" id="CLU_2162976_0_0_1"/>
<dbReference type="EMBL" id="CM000839">
    <property type="protein sequence ID" value="KRH53372.1"/>
    <property type="molecule type" value="Genomic_DNA"/>
</dbReference>
<keyword evidence="4" id="KW-1185">Reference proteome</keyword>
<evidence type="ECO:0000313" key="4">
    <source>
        <dbReference type="Proteomes" id="UP000008827"/>
    </source>
</evidence>
<dbReference type="Proteomes" id="UP000008827">
    <property type="component" value="Chromosome 6"/>
</dbReference>
<gene>
    <name evidence="2" type="ORF">GLYMA_06G121800</name>
</gene>
<keyword evidence="1" id="KW-0472">Membrane</keyword>
<keyword evidence="1" id="KW-0812">Transmembrane</keyword>
<evidence type="ECO:0000256" key="1">
    <source>
        <dbReference type="SAM" id="Phobius"/>
    </source>
</evidence>
<reference evidence="2" key="3">
    <citation type="submission" date="2018-07" db="EMBL/GenBank/DDBJ databases">
        <title>WGS assembly of Glycine max.</title>
        <authorList>
            <person name="Schmutz J."/>
            <person name="Cannon S."/>
            <person name="Schlueter J."/>
            <person name="Ma J."/>
            <person name="Mitros T."/>
            <person name="Nelson W."/>
            <person name="Hyten D."/>
            <person name="Song Q."/>
            <person name="Thelen J."/>
            <person name="Cheng J."/>
            <person name="Xu D."/>
            <person name="Hellsten U."/>
            <person name="May G."/>
            <person name="Yu Y."/>
            <person name="Sakurai T."/>
            <person name="Umezawa T."/>
            <person name="Bhattacharyya M."/>
            <person name="Sandhu D."/>
            <person name="Valliyodan B."/>
            <person name="Lindquist E."/>
            <person name="Peto M."/>
            <person name="Grant D."/>
            <person name="Shu S."/>
            <person name="Goodstein D."/>
            <person name="Barry K."/>
            <person name="Futrell-Griggs M."/>
            <person name="Abernathy B."/>
            <person name="Du J."/>
            <person name="Tian Z."/>
            <person name="Zhu L."/>
            <person name="Gill N."/>
            <person name="Joshi T."/>
            <person name="Libault M."/>
            <person name="Sethuraman A."/>
            <person name="Zhang X."/>
            <person name="Shinozaki K."/>
            <person name="Nguyen H."/>
            <person name="Wing R."/>
            <person name="Cregan P."/>
            <person name="Specht J."/>
            <person name="Grimwood J."/>
            <person name="Rokhsar D."/>
            <person name="Stacey G."/>
            <person name="Shoemaker R."/>
            <person name="Jackson S."/>
        </authorList>
    </citation>
    <scope>NUCLEOTIDE SEQUENCE</scope>
    <source>
        <tissue evidence="2">Callus</tissue>
    </source>
</reference>
<dbReference type="InParanoid" id="K7KUM9"/>
<sequence>MQHTPLASSYYTPLPWHAIAIPTNLLLQLKWRISPLLLLPLLTLKRPVLKWMLWRWSLKKSFLFQLLLLLQRKMLLMLLLKRSLQKTKMRTRRKQVLTMMIDGVCRKQKAV</sequence>
<accession>K7KUM9</accession>
<dbReference type="EnsemblPlants" id="KRH53372">
    <property type="protein sequence ID" value="KRH53372"/>
    <property type="gene ID" value="GLYMA_06G121800"/>
</dbReference>
<organism evidence="2">
    <name type="scientific">Glycine max</name>
    <name type="common">Soybean</name>
    <name type="synonym">Glycine hispida</name>
    <dbReference type="NCBI Taxonomy" id="3847"/>
    <lineage>
        <taxon>Eukaryota</taxon>
        <taxon>Viridiplantae</taxon>
        <taxon>Streptophyta</taxon>
        <taxon>Embryophyta</taxon>
        <taxon>Tracheophyta</taxon>
        <taxon>Spermatophyta</taxon>
        <taxon>Magnoliopsida</taxon>
        <taxon>eudicotyledons</taxon>
        <taxon>Gunneridae</taxon>
        <taxon>Pentapetalae</taxon>
        <taxon>rosids</taxon>
        <taxon>fabids</taxon>
        <taxon>Fabales</taxon>
        <taxon>Fabaceae</taxon>
        <taxon>Papilionoideae</taxon>
        <taxon>50 kb inversion clade</taxon>
        <taxon>NPAAA clade</taxon>
        <taxon>indigoferoid/millettioid clade</taxon>
        <taxon>Phaseoleae</taxon>
        <taxon>Glycine</taxon>
        <taxon>Glycine subgen. Soja</taxon>
    </lineage>
</organism>
<evidence type="ECO:0000313" key="3">
    <source>
        <dbReference type="EnsemblPlants" id="KRH53372"/>
    </source>
</evidence>
<evidence type="ECO:0000313" key="2">
    <source>
        <dbReference type="EMBL" id="KRH53372.1"/>
    </source>
</evidence>
<name>K7KUM9_SOYBN</name>
<keyword evidence="1" id="KW-1133">Transmembrane helix</keyword>
<proteinExistence type="predicted"/>
<feature type="transmembrane region" description="Helical" evidence="1">
    <location>
        <begin position="62"/>
        <end position="80"/>
    </location>
</feature>
<dbReference type="AlphaFoldDB" id="K7KUM9"/>